<organism evidence="1 2">
    <name type="scientific">Wuchereria bancrofti</name>
    <dbReference type="NCBI Taxonomy" id="6293"/>
    <lineage>
        <taxon>Eukaryota</taxon>
        <taxon>Metazoa</taxon>
        <taxon>Ecdysozoa</taxon>
        <taxon>Nematoda</taxon>
        <taxon>Chromadorea</taxon>
        <taxon>Rhabditida</taxon>
        <taxon>Spirurina</taxon>
        <taxon>Spiruromorpha</taxon>
        <taxon>Filarioidea</taxon>
        <taxon>Onchocercidae</taxon>
        <taxon>Wuchereria</taxon>
    </lineage>
</organism>
<reference evidence="2" key="1">
    <citation type="submission" date="2012-08" db="EMBL/GenBank/DDBJ databases">
        <title>The Genome Sequence of Wuchereria bancrofti.</title>
        <authorList>
            <person name="Nutman T.B."/>
            <person name="Fink D.L."/>
            <person name="Russ C."/>
            <person name="Young S."/>
            <person name="Zeng Q."/>
            <person name="Koehrsen M."/>
            <person name="Alvarado L."/>
            <person name="Berlin A."/>
            <person name="Chapman S.B."/>
            <person name="Chen Z."/>
            <person name="Freedman E."/>
            <person name="Gellesch M."/>
            <person name="Goldberg J."/>
            <person name="Griggs A."/>
            <person name="Gujja S."/>
            <person name="Heilman E.R."/>
            <person name="Heiman D."/>
            <person name="Hepburn T."/>
            <person name="Howarth C."/>
            <person name="Jen D."/>
            <person name="Larson L."/>
            <person name="Lewis B."/>
            <person name="Mehta T."/>
            <person name="Park D."/>
            <person name="Pearson M."/>
            <person name="Roberts A."/>
            <person name="Saif S."/>
            <person name="Shea T."/>
            <person name="Shenoy N."/>
            <person name="Sisk P."/>
            <person name="Stolte C."/>
            <person name="Sykes S."/>
            <person name="Walk T."/>
            <person name="White J."/>
            <person name="Yandava C."/>
            <person name="Haas B."/>
            <person name="Henn M.R."/>
            <person name="Nusbaum C."/>
            <person name="Birren B."/>
        </authorList>
    </citation>
    <scope>NUCLEOTIDE SEQUENCE [LARGE SCALE GENOMIC DNA]</scope>
    <source>
        <strain evidence="2">NA</strain>
    </source>
</reference>
<proteinExistence type="predicted"/>
<comment type="caution">
    <text evidence="1">The sequence shown here is derived from an EMBL/GenBank/DDBJ whole genome shotgun (WGS) entry which is preliminary data.</text>
</comment>
<gene>
    <name evidence="1" type="ORF">WUBG_18169</name>
</gene>
<name>J9DN50_WUCBA</name>
<accession>J9DN50</accession>
<dbReference type="AlphaFoldDB" id="J9DN50"/>
<evidence type="ECO:0000313" key="2">
    <source>
        <dbReference type="Proteomes" id="UP000004810"/>
    </source>
</evidence>
<sequence>MANVCYTSCCCEPFQKLSNLKVKPFQVTVYKSAESAIGRQIVCNVDIICRNNLPHSLE</sequence>
<dbReference type="Proteomes" id="UP000004810">
    <property type="component" value="Unassembled WGS sequence"/>
</dbReference>
<protein>
    <submittedName>
        <fullName evidence="1">Uncharacterized protein</fullName>
    </submittedName>
</protein>
<feature type="non-terminal residue" evidence="1">
    <location>
        <position position="58"/>
    </location>
</feature>
<dbReference type="EMBL" id="ADBV01020111">
    <property type="protein sequence ID" value="EJW70926.1"/>
    <property type="molecule type" value="Genomic_DNA"/>
</dbReference>
<evidence type="ECO:0000313" key="1">
    <source>
        <dbReference type="EMBL" id="EJW70926.1"/>
    </source>
</evidence>